<dbReference type="Gene3D" id="3.10.290.10">
    <property type="entry name" value="RNA-binding S4 domain"/>
    <property type="match status" value="1"/>
</dbReference>
<reference evidence="2 3" key="1">
    <citation type="journal article" date="2013" name="Genome Announc.">
        <title>Whole-Genome Sequence of the Clinical Strain Corynebacterium argentoratense DSM 44202, Isolated from a Human Throat Specimen.</title>
        <authorList>
            <person name="Bomholt C."/>
            <person name="Glaub A."/>
            <person name="Gravermann K."/>
            <person name="Albersmeier A."/>
            <person name="Brinkrolf K."/>
            <person name="Ruckert C."/>
            <person name="Tauch A."/>
        </authorList>
    </citation>
    <scope>NUCLEOTIDE SEQUENCE [LARGE SCALE GENOMIC DNA]</scope>
    <source>
        <strain evidence="2">DSM 44202</strain>
    </source>
</reference>
<evidence type="ECO:0000313" key="2">
    <source>
        <dbReference type="EMBL" id="AGU14259.1"/>
    </source>
</evidence>
<dbReference type="HOGENOM" id="CLU_2104860_0_0_11"/>
<dbReference type="GO" id="GO:0003723">
    <property type="term" value="F:RNA binding"/>
    <property type="evidence" value="ECO:0007669"/>
    <property type="project" value="UniProtKB-KW"/>
</dbReference>
<dbReference type="GeneID" id="78250701"/>
<keyword evidence="1" id="KW-0694">RNA-binding</keyword>
<organism evidence="2 3">
    <name type="scientific">Corynebacterium argentoratense DSM 44202</name>
    <dbReference type="NCBI Taxonomy" id="1348662"/>
    <lineage>
        <taxon>Bacteria</taxon>
        <taxon>Bacillati</taxon>
        <taxon>Actinomycetota</taxon>
        <taxon>Actinomycetes</taxon>
        <taxon>Mycobacteriales</taxon>
        <taxon>Corynebacteriaceae</taxon>
        <taxon>Corynebacterium</taxon>
    </lineage>
</organism>
<gene>
    <name evidence="2" type="ORF">CARG_00260</name>
</gene>
<dbReference type="RefSeq" id="WP_020975380.1">
    <property type="nucleotide sequence ID" value="NC_022198.1"/>
</dbReference>
<dbReference type="PROSITE" id="PS50889">
    <property type="entry name" value="S4"/>
    <property type="match status" value="1"/>
</dbReference>
<evidence type="ECO:0000256" key="1">
    <source>
        <dbReference type="PROSITE-ProRule" id="PRU00182"/>
    </source>
</evidence>
<dbReference type="Pfam" id="PF13275">
    <property type="entry name" value="S4_2"/>
    <property type="match status" value="1"/>
</dbReference>
<name>U3GSK0_9CORY</name>
<dbReference type="InterPro" id="IPR036986">
    <property type="entry name" value="S4_RNA-bd_sf"/>
</dbReference>
<sequence>MHPVDVEIRDTTIKLGQLIKLANLVETGGEAKALLAEGAVSVNGEVDSRRGRTVRVGDVVEVAVEPSPVAVRVLAAGSAAASDDVAGVAAEWAPGFDPSVLGNLDEIPIAGGEDA</sequence>
<dbReference type="EMBL" id="CP006365">
    <property type="protein sequence ID" value="AGU14259.1"/>
    <property type="molecule type" value="Genomic_DNA"/>
</dbReference>
<proteinExistence type="predicted"/>
<protein>
    <submittedName>
        <fullName evidence="2">Uncharacterized protein</fullName>
    </submittedName>
</protein>
<dbReference type="PATRIC" id="fig|1348662.3.peg.50"/>
<evidence type="ECO:0000313" key="3">
    <source>
        <dbReference type="Proteomes" id="UP000016943"/>
    </source>
</evidence>
<dbReference type="STRING" id="1348662.CARG_00260"/>
<dbReference type="Proteomes" id="UP000016943">
    <property type="component" value="Chromosome"/>
</dbReference>
<dbReference type="KEGG" id="caz:CARG_00260"/>
<dbReference type="SUPFAM" id="SSF55174">
    <property type="entry name" value="Alpha-L RNA-binding motif"/>
    <property type="match status" value="1"/>
</dbReference>
<accession>U3GSK0</accession>
<dbReference type="eggNOG" id="COG2501">
    <property type="taxonomic scope" value="Bacteria"/>
</dbReference>
<dbReference type="AlphaFoldDB" id="U3GSK0"/>
<keyword evidence="3" id="KW-1185">Reference proteome</keyword>
<dbReference type="CDD" id="cd00165">
    <property type="entry name" value="S4"/>
    <property type="match status" value="1"/>
</dbReference>